<gene>
    <name evidence="2" type="ORF">Pfra01_002749700</name>
</gene>
<dbReference type="EMBL" id="BSXT01006760">
    <property type="protein sequence ID" value="GMF62999.1"/>
    <property type="molecule type" value="Genomic_DNA"/>
</dbReference>
<accession>A0A9W6YHC5</accession>
<feature type="compositionally biased region" description="Basic and acidic residues" evidence="1">
    <location>
        <begin position="360"/>
        <end position="379"/>
    </location>
</feature>
<protein>
    <submittedName>
        <fullName evidence="2">Unnamed protein product</fullName>
    </submittedName>
</protein>
<name>A0A9W6YHC5_9STRA</name>
<organism evidence="2 3">
    <name type="scientific">Phytophthora fragariaefolia</name>
    <dbReference type="NCBI Taxonomy" id="1490495"/>
    <lineage>
        <taxon>Eukaryota</taxon>
        <taxon>Sar</taxon>
        <taxon>Stramenopiles</taxon>
        <taxon>Oomycota</taxon>
        <taxon>Peronosporomycetes</taxon>
        <taxon>Peronosporales</taxon>
        <taxon>Peronosporaceae</taxon>
        <taxon>Phytophthora</taxon>
    </lineage>
</organism>
<keyword evidence="3" id="KW-1185">Reference proteome</keyword>
<evidence type="ECO:0000313" key="3">
    <source>
        <dbReference type="Proteomes" id="UP001165121"/>
    </source>
</evidence>
<dbReference type="AlphaFoldDB" id="A0A9W6YHC5"/>
<reference evidence="2" key="1">
    <citation type="submission" date="2023-04" db="EMBL/GenBank/DDBJ databases">
        <title>Phytophthora fragariaefolia NBRC 109709.</title>
        <authorList>
            <person name="Ichikawa N."/>
            <person name="Sato H."/>
            <person name="Tonouchi N."/>
        </authorList>
    </citation>
    <scope>NUCLEOTIDE SEQUENCE</scope>
    <source>
        <strain evidence="2">NBRC 109709</strain>
    </source>
</reference>
<evidence type="ECO:0000313" key="2">
    <source>
        <dbReference type="EMBL" id="GMF62999.1"/>
    </source>
</evidence>
<proteinExistence type="predicted"/>
<dbReference type="Proteomes" id="UP001165121">
    <property type="component" value="Unassembled WGS sequence"/>
</dbReference>
<comment type="caution">
    <text evidence="2">The sequence shown here is derived from an EMBL/GenBank/DDBJ whole genome shotgun (WGS) entry which is preliminary data.</text>
</comment>
<sequence>MLSAVDDLLDQRTIAQSSLALDRAGLTAARARLGRRDRDTRELPVGHDLGVGHDVVEVGGRTREARDGDALDGDGARGLAGVAALGLAVVGVDDDGVLDVRELVVRVGDVRDEALEVDDGLDADAVDAVDDGVALDREARDRVGRADGGAAERADGDAVAAAAVVVAEDGVGAGLHGETVVLVVDLVARDGHVVVLAQVEAVRVLGRAVTGARVERESGDGGLLGVEDAEGAVGRVLDLEARERGARDAVQAEEHGACDGRALLPVPGALAIQCAGTADREVAAPEQHERAVPLLLAERDGAGDLDGGARLGLAQVERDAGRDGERADGERAAGRDVGAGLVRAGERAAGGFLLLPHHGRAADGSDDERERSEGGGEELHGRLVGAGKLEMCLVLDCRR</sequence>
<evidence type="ECO:0000256" key="1">
    <source>
        <dbReference type="SAM" id="MobiDB-lite"/>
    </source>
</evidence>
<feature type="region of interest" description="Disordered" evidence="1">
    <location>
        <begin position="356"/>
        <end position="379"/>
    </location>
</feature>